<dbReference type="GO" id="GO:0006270">
    <property type="term" value="P:DNA replication initiation"/>
    <property type="evidence" value="ECO:0007669"/>
    <property type="project" value="TreeGrafter"/>
</dbReference>
<dbReference type="CDD" id="cd17929">
    <property type="entry name" value="DEXHc_priA"/>
    <property type="match status" value="1"/>
</dbReference>
<gene>
    <name evidence="12 15" type="primary">priA</name>
    <name evidence="15" type="ORF">IAB73_09970</name>
</gene>
<dbReference type="InterPro" id="IPR014001">
    <property type="entry name" value="Helicase_ATP-bd"/>
</dbReference>
<evidence type="ECO:0000256" key="11">
    <source>
        <dbReference type="ARBA" id="ARBA00048988"/>
    </source>
</evidence>
<evidence type="ECO:0000313" key="15">
    <source>
        <dbReference type="EMBL" id="HIQ72516.1"/>
    </source>
</evidence>
<evidence type="ECO:0000256" key="3">
    <source>
        <dbReference type="ARBA" id="ARBA00022723"/>
    </source>
</evidence>
<dbReference type="EMBL" id="DVFJ01000036">
    <property type="protein sequence ID" value="HIQ72516.1"/>
    <property type="molecule type" value="Genomic_DNA"/>
</dbReference>
<dbReference type="PROSITE" id="PS51192">
    <property type="entry name" value="HELICASE_ATP_BIND_1"/>
    <property type="match status" value="1"/>
</dbReference>
<dbReference type="GO" id="GO:0043138">
    <property type="term" value="F:3'-5' DNA helicase activity"/>
    <property type="evidence" value="ECO:0007669"/>
    <property type="project" value="UniProtKB-EC"/>
</dbReference>
<dbReference type="EC" id="5.6.2.4" evidence="12"/>
<keyword evidence="4 12" id="KW-0547">Nucleotide-binding</keyword>
<keyword evidence="2 12" id="KW-0235">DNA replication</keyword>
<reference evidence="15" key="2">
    <citation type="journal article" date="2021" name="PeerJ">
        <title>Extensive microbial diversity within the chicken gut microbiome revealed by metagenomics and culture.</title>
        <authorList>
            <person name="Gilroy R."/>
            <person name="Ravi A."/>
            <person name="Getino M."/>
            <person name="Pursley I."/>
            <person name="Horton D.L."/>
            <person name="Alikhan N.F."/>
            <person name="Baker D."/>
            <person name="Gharbi K."/>
            <person name="Hall N."/>
            <person name="Watson M."/>
            <person name="Adriaenssens E.M."/>
            <person name="Foster-Nyarko E."/>
            <person name="Jarju S."/>
            <person name="Secka A."/>
            <person name="Antonio M."/>
            <person name="Oren A."/>
            <person name="Chaudhuri R.R."/>
            <person name="La Ragione R."/>
            <person name="Hildebrand F."/>
            <person name="Pallen M.J."/>
        </authorList>
    </citation>
    <scope>NUCLEOTIDE SEQUENCE</scope>
    <source>
        <strain evidence="15">ChiSxjej2B14-6234</strain>
    </source>
</reference>
<dbReference type="FunFam" id="3.40.50.300:FF:000489">
    <property type="entry name" value="Primosome assembly protein PriA"/>
    <property type="match status" value="1"/>
</dbReference>
<comment type="caution">
    <text evidence="15">The sequence shown here is derived from an EMBL/GenBank/DDBJ whole genome shotgun (WGS) entry which is preliminary data.</text>
</comment>
<feature type="binding site" evidence="12">
    <location>
        <position position="484"/>
    </location>
    <ligand>
        <name>Zn(2+)</name>
        <dbReference type="ChEBI" id="CHEBI:29105"/>
        <label>1</label>
    </ligand>
</feature>
<evidence type="ECO:0000256" key="12">
    <source>
        <dbReference type="HAMAP-Rule" id="MF_00983"/>
    </source>
</evidence>
<evidence type="ECO:0000256" key="7">
    <source>
        <dbReference type="ARBA" id="ARBA00022833"/>
    </source>
</evidence>
<dbReference type="GO" id="GO:0005524">
    <property type="term" value="F:ATP binding"/>
    <property type="evidence" value="ECO:0007669"/>
    <property type="project" value="UniProtKB-UniRule"/>
</dbReference>
<dbReference type="GO" id="GO:0006302">
    <property type="term" value="P:double-strand break repair"/>
    <property type="evidence" value="ECO:0007669"/>
    <property type="project" value="InterPro"/>
</dbReference>
<dbReference type="CDD" id="cd18804">
    <property type="entry name" value="SF2_C_priA"/>
    <property type="match status" value="1"/>
</dbReference>
<comment type="catalytic activity">
    <reaction evidence="11 12">
        <text>ATP + H2O = ADP + phosphate + H(+)</text>
        <dbReference type="Rhea" id="RHEA:13065"/>
        <dbReference type="ChEBI" id="CHEBI:15377"/>
        <dbReference type="ChEBI" id="CHEBI:15378"/>
        <dbReference type="ChEBI" id="CHEBI:30616"/>
        <dbReference type="ChEBI" id="CHEBI:43474"/>
        <dbReference type="ChEBI" id="CHEBI:456216"/>
        <dbReference type="EC" id="5.6.2.4"/>
    </reaction>
</comment>
<feature type="binding site" evidence="12">
    <location>
        <position position="474"/>
    </location>
    <ligand>
        <name>Zn(2+)</name>
        <dbReference type="ChEBI" id="CHEBI:29105"/>
        <label>2</label>
    </ligand>
</feature>
<keyword evidence="6 12" id="KW-0347">Helicase</keyword>
<feature type="binding site" evidence="12">
    <location>
        <position position="471"/>
    </location>
    <ligand>
        <name>Zn(2+)</name>
        <dbReference type="ChEBI" id="CHEBI:29105"/>
        <label>2</label>
    </ligand>
</feature>
<dbReference type="InterPro" id="IPR042115">
    <property type="entry name" value="PriA_3primeBD_sf"/>
</dbReference>
<sequence length="743" mass="83678">MAFCEVIVDIVHENVDRRFTYRVPDGMLLTPGMRVLVPFGPRRVEGYVIALTEQCDIRCRDVIRPLEDYPALLPHMMRLAVELSRRAHCPLAETLRLMIPAQMRGERVRPKEQEIVSLCADARVTDSLVAALRRAPKQAQVLRALGDAPGHAMPMESLRQAVPDCRAAVNTLCKKQMICVRRAEVLRPPAYTPDAARAAEPELTPAQRAVLDELRPALQDGTGSFLLYGVTGSGKTEVYIRAVQDALARGRTAIVLVPEIALTPQMVDWFKARFGQSAAVLHSRLSVGQRFDEWRRIRRGEARVVVGARSAIFAPLEDLGIVIIDEEHEQSYISDRSPRYDAREVARMRCEGEGATLLLASATPSMRSFALAQRGDLTLLELPTRVHNRPLPQVHLIDMREELEMGNHTIFSGPLMEGLQRCLDGGHQAILFVNRRGFSTFVSCRSCGYIVKCPNCDVSMTYHQDGETMQCHYCGHREAPPSVCPACNSRYIRYFGTGTQKVEAEMHRYFPGVPTLRMDNDTTRTRDAHHELLGRFRRQEARVLIGTQMIAKGLDFPNVTLVGVVAADATLGLPDYRASERTFQLITQVAGRAGRAESPGEVFVQTYNPDHYSIQSAARQDFRAFYEQEMQRRRRQLFPPFTRICRLLIESECADALTGTAQSLAEQMDAFMLRHPELSRQLISLRSMEPPIRMIRKKLRWQVVAKLIDVPASEPVVAKMTDLARIEWPGAQVYLEINPSDMV</sequence>
<evidence type="ECO:0000256" key="4">
    <source>
        <dbReference type="ARBA" id="ARBA00022741"/>
    </source>
</evidence>
<dbReference type="InterPro" id="IPR040498">
    <property type="entry name" value="PriA_CRR"/>
</dbReference>
<evidence type="ECO:0000256" key="6">
    <source>
        <dbReference type="ARBA" id="ARBA00022806"/>
    </source>
</evidence>
<evidence type="ECO:0000256" key="2">
    <source>
        <dbReference type="ARBA" id="ARBA00022705"/>
    </source>
</evidence>
<comment type="subunit">
    <text evidence="12">Component of the replication restart primosome.</text>
</comment>
<dbReference type="Pfam" id="PF00271">
    <property type="entry name" value="Helicase_C"/>
    <property type="match status" value="1"/>
</dbReference>
<comment type="function">
    <text evidence="12">Initiates the restart of stalled replication forks, which reloads the replicative helicase on sites other than the origin of replication. Recognizes and binds to abandoned replication forks and remodels them to uncover a helicase loading site. Promotes assembly of the primosome at these replication forks.</text>
</comment>
<keyword evidence="3 12" id="KW-0479">Metal-binding</keyword>
<feature type="binding site" evidence="12">
    <location>
        <position position="447"/>
    </location>
    <ligand>
        <name>Zn(2+)</name>
        <dbReference type="ChEBI" id="CHEBI:29105"/>
        <label>1</label>
    </ligand>
</feature>
<evidence type="ECO:0000256" key="5">
    <source>
        <dbReference type="ARBA" id="ARBA00022801"/>
    </source>
</evidence>
<dbReference type="Gene3D" id="3.40.50.300">
    <property type="entry name" value="P-loop containing nucleotide triphosphate hydrolases"/>
    <property type="match status" value="2"/>
</dbReference>
<comment type="similarity">
    <text evidence="12">Belongs to the helicase family. PriA subfamily.</text>
</comment>
<reference evidence="15" key="1">
    <citation type="submission" date="2020-10" db="EMBL/GenBank/DDBJ databases">
        <authorList>
            <person name="Gilroy R."/>
        </authorList>
    </citation>
    <scope>NUCLEOTIDE SEQUENCE</scope>
    <source>
        <strain evidence="15">ChiSxjej2B14-6234</strain>
    </source>
</reference>
<dbReference type="AlphaFoldDB" id="A0A9D1CR26"/>
<feature type="binding site" evidence="12">
    <location>
        <position position="487"/>
    </location>
    <ligand>
        <name>Zn(2+)</name>
        <dbReference type="ChEBI" id="CHEBI:29105"/>
        <label>1</label>
    </ligand>
</feature>
<evidence type="ECO:0000256" key="1">
    <source>
        <dbReference type="ARBA" id="ARBA00022515"/>
    </source>
</evidence>
<evidence type="ECO:0000259" key="14">
    <source>
        <dbReference type="PROSITE" id="PS51194"/>
    </source>
</evidence>
<dbReference type="InterPro" id="IPR001650">
    <property type="entry name" value="Helicase_C-like"/>
</dbReference>
<keyword evidence="1 12" id="KW-0639">Primosome</keyword>
<dbReference type="InterPro" id="IPR005259">
    <property type="entry name" value="PriA"/>
</dbReference>
<dbReference type="Pfam" id="PF17764">
    <property type="entry name" value="PriA_3primeBD"/>
    <property type="match status" value="1"/>
</dbReference>
<organism evidence="15 16">
    <name type="scientific">Candidatus Onthenecus intestinigallinarum</name>
    <dbReference type="NCBI Taxonomy" id="2840875"/>
    <lineage>
        <taxon>Bacteria</taxon>
        <taxon>Bacillati</taxon>
        <taxon>Bacillota</taxon>
        <taxon>Clostridia</taxon>
        <taxon>Eubacteriales</taxon>
        <taxon>Candidatus Onthenecus</taxon>
    </lineage>
</organism>
<evidence type="ECO:0000259" key="13">
    <source>
        <dbReference type="PROSITE" id="PS51192"/>
    </source>
</evidence>
<accession>A0A9D1CR26</accession>
<dbReference type="Gene3D" id="3.40.1440.60">
    <property type="entry name" value="PriA, 3(prime) DNA-binding domain"/>
    <property type="match status" value="1"/>
</dbReference>
<dbReference type="Proteomes" id="UP000886887">
    <property type="component" value="Unassembled WGS sequence"/>
</dbReference>
<dbReference type="GO" id="GO:0006310">
    <property type="term" value="P:DNA recombination"/>
    <property type="evidence" value="ECO:0007669"/>
    <property type="project" value="InterPro"/>
</dbReference>
<dbReference type="GO" id="GO:0008270">
    <property type="term" value="F:zinc ion binding"/>
    <property type="evidence" value="ECO:0007669"/>
    <property type="project" value="UniProtKB-UniRule"/>
</dbReference>
<dbReference type="GO" id="GO:0006269">
    <property type="term" value="P:DNA replication, synthesis of primer"/>
    <property type="evidence" value="ECO:0007669"/>
    <property type="project" value="UniProtKB-KW"/>
</dbReference>
<evidence type="ECO:0000256" key="8">
    <source>
        <dbReference type="ARBA" id="ARBA00022840"/>
    </source>
</evidence>
<dbReference type="GO" id="GO:1990077">
    <property type="term" value="C:primosome complex"/>
    <property type="evidence" value="ECO:0007669"/>
    <property type="project" value="UniProtKB-UniRule"/>
</dbReference>
<evidence type="ECO:0000313" key="16">
    <source>
        <dbReference type="Proteomes" id="UP000886887"/>
    </source>
</evidence>
<comment type="cofactor">
    <cofactor evidence="12">
        <name>Zn(2+)</name>
        <dbReference type="ChEBI" id="CHEBI:29105"/>
    </cofactor>
    <text evidence="12">Binds 2 zinc ions per subunit.</text>
</comment>
<keyword evidence="5 12" id="KW-0378">Hydrolase</keyword>
<protein>
    <recommendedName>
        <fullName evidence="12">Replication restart protein PriA</fullName>
    </recommendedName>
    <alternativeName>
        <fullName evidence="12">ATP-dependent DNA helicase PriA</fullName>
        <ecNumber evidence="12">5.6.2.4</ecNumber>
    </alternativeName>
    <alternativeName>
        <fullName evidence="12">DNA 3'-5' helicase PriA</fullName>
    </alternativeName>
</protein>
<feature type="binding site" evidence="12">
    <location>
        <position position="456"/>
    </location>
    <ligand>
        <name>Zn(2+)</name>
        <dbReference type="ChEBI" id="CHEBI:29105"/>
        <label>2</label>
    </ligand>
</feature>
<dbReference type="InterPro" id="IPR011545">
    <property type="entry name" value="DEAD/DEAH_box_helicase_dom"/>
</dbReference>
<dbReference type="InterPro" id="IPR027417">
    <property type="entry name" value="P-loop_NTPase"/>
</dbReference>
<dbReference type="SUPFAM" id="SSF52540">
    <property type="entry name" value="P-loop containing nucleoside triphosphate hydrolases"/>
    <property type="match status" value="1"/>
</dbReference>
<feature type="domain" description="Helicase ATP-binding" evidence="13">
    <location>
        <begin position="216"/>
        <end position="382"/>
    </location>
</feature>
<dbReference type="InterPro" id="IPR041222">
    <property type="entry name" value="PriA_3primeBD"/>
</dbReference>
<keyword evidence="7 12" id="KW-0862">Zinc</keyword>
<dbReference type="SMART" id="SM00490">
    <property type="entry name" value="HELICc"/>
    <property type="match status" value="1"/>
</dbReference>
<feature type="binding site" evidence="12">
    <location>
        <position position="444"/>
    </location>
    <ligand>
        <name>Zn(2+)</name>
        <dbReference type="ChEBI" id="CHEBI:29105"/>
        <label>1</label>
    </ligand>
</feature>
<dbReference type="GO" id="GO:0016787">
    <property type="term" value="F:hydrolase activity"/>
    <property type="evidence" value="ECO:0007669"/>
    <property type="project" value="UniProtKB-KW"/>
</dbReference>
<proteinExistence type="inferred from homology"/>
<feature type="binding site" evidence="12">
    <location>
        <position position="453"/>
    </location>
    <ligand>
        <name>Zn(2+)</name>
        <dbReference type="ChEBI" id="CHEBI:29105"/>
        <label>2</label>
    </ligand>
</feature>
<dbReference type="SMART" id="SM00487">
    <property type="entry name" value="DEXDc"/>
    <property type="match status" value="1"/>
</dbReference>
<dbReference type="PROSITE" id="PS51194">
    <property type="entry name" value="HELICASE_CTER"/>
    <property type="match status" value="1"/>
</dbReference>
<dbReference type="Pfam" id="PF18319">
    <property type="entry name" value="Zn_ribbon_PriA"/>
    <property type="match status" value="1"/>
</dbReference>
<dbReference type="Pfam" id="PF00270">
    <property type="entry name" value="DEAD"/>
    <property type="match status" value="1"/>
</dbReference>
<keyword evidence="10 12" id="KW-0413">Isomerase</keyword>
<dbReference type="NCBIfam" id="TIGR00595">
    <property type="entry name" value="priA"/>
    <property type="match status" value="1"/>
</dbReference>
<dbReference type="PANTHER" id="PTHR30580">
    <property type="entry name" value="PRIMOSOMAL PROTEIN N"/>
    <property type="match status" value="1"/>
</dbReference>
<evidence type="ECO:0000256" key="10">
    <source>
        <dbReference type="ARBA" id="ARBA00023235"/>
    </source>
</evidence>
<evidence type="ECO:0000256" key="9">
    <source>
        <dbReference type="ARBA" id="ARBA00023125"/>
    </source>
</evidence>
<dbReference type="PANTHER" id="PTHR30580:SF0">
    <property type="entry name" value="PRIMOSOMAL PROTEIN N"/>
    <property type="match status" value="1"/>
</dbReference>
<name>A0A9D1CR26_9FIRM</name>
<keyword evidence="8 12" id="KW-0067">ATP-binding</keyword>
<comment type="catalytic activity">
    <reaction evidence="12">
        <text>Couples ATP hydrolysis with the unwinding of duplex DNA by translocating in the 3'-5' direction.</text>
        <dbReference type="EC" id="5.6.2.4"/>
    </reaction>
</comment>
<keyword evidence="9 12" id="KW-0238">DNA-binding</keyword>
<feature type="domain" description="Helicase C-terminal" evidence="14">
    <location>
        <begin position="479"/>
        <end position="633"/>
    </location>
</feature>
<dbReference type="GO" id="GO:0003677">
    <property type="term" value="F:DNA binding"/>
    <property type="evidence" value="ECO:0007669"/>
    <property type="project" value="UniProtKB-UniRule"/>
</dbReference>
<dbReference type="HAMAP" id="MF_00983">
    <property type="entry name" value="PriA"/>
    <property type="match status" value="1"/>
</dbReference>